<proteinExistence type="inferred from homology"/>
<comment type="similarity">
    <text evidence="1">Belongs to the peptidase S12 family.</text>
</comment>
<reference evidence="3" key="1">
    <citation type="journal article" date="2021" name="Nat. Commun.">
        <title>Genetic determinants of endophytism in the Arabidopsis root mycobiome.</title>
        <authorList>
            <person name="Mesny F."/>
            <person name="Miyauchi S."/>
            <person name="Thiergart T."/>
            <person name="Pickel B."/>
            <person name="Atanasova L."/>
            <person name="Karlsson M."/>
            <person name="Huettel B."/>
            <person name="Barry K.W."/>
            <person name="Haridas S."/>
            <person name="Chen C."/>
            <person name="Bauer D."/>
            <person name="Andreopoulos W."/>
            <person name="Pangilinan J."/>
            <person name="LaButti K."/>
            <person name="Riley R."/>
            <person name="Lipzen A."/>
            <person name="Clum A."/>
            <person name="Drula E."/>
            <person name="Henrissat B."/>
            <person name="Kohler A."/>
            <person name="Grigoriev I.V."/>
            <person name="Martin F.M."/>
            <person name="Hacquard S."/>
        </authorList>
    </citation>
    <scope>NUCLEOTIDE SEQUENCE</scope>
    <source>
        <strain evidence="3">MPI-CAGE-AT-0147</strain>
    </source>
</reference>
<dbReference type="PANTHER" id="PTHR46825:SF9">
    <property type="entry name" value="BETA-LACTAMASE-RELATED DOMAIN-CONTAINING PROTEIN"/>
    <property type="match status" value="1"/>
</dbReference>
<dbReference type="Gene3D" id="3.40.710.10">
    <property type="entry name" value="DD-peptidase/beta-lactamase superfamily"/>
    <property type="match status" value="2"/>
</dbReference>
<comment type="caution">
    <text evidence="3">The sequence shown here is derived from an EMBL/GenBank/DDBJ whole genome shotgun (WGS) entry which is preliminary data.</text>
</comment>
<dbReference type="Pfam" id="PF00144">
    <property type="entry name" value="Beta-lactamase"/>
    <property type="match status" value="1"/>
</dbReference>
<evidence type="ECO:0000313" key="3">
    <source>
        <dbReference type="EMBL" id="KAH7133725.1"/>
    </source>
</evidence>
<dbReference type="OrthoDB" id="5946976at2759"/>
<evidence type="ECO:0000313" key="4">
    <source>
        <dbReference type="Proteomes" id="UP000738349"/>
    </source>
</evidence>
<dbReference type="SUPFAM" id="SSF56601">
    <property type="entry name" value="beta-lactamase/transpeptidase-like"/>
    <property type="match status" value="2"/>
</dbReference>
<name>A0A9P9E8C5_9HYPO</name>
<accession>A0A9P9E8C5</accession>
<dbReference type="Proteomes" id="UP000738349">
    <property type="component" value="Unassembled WGS sequence"/>
</dbReference>
<organism evidence="3 4">
    <name type="scientific">Dactylonectria macrodidyma</name>
    <dbReference type="NCBI Taxonomy" id="307937"/>
    <lineage>
        <taxon>Eukaryota</taxon>
        <taxon>Fungi</taxon>
        <taxon>Dikarya</taxon>
        <taxon>Ascomycota</taxon>
        <taxon>Pezizomycotina</taxon>
        <taxon>Sordariomycetes</taxon>
        <taxon>Hypocreomycetidae</taxon>
        <taxon>Hypocreales</taxon>
        <taxon>Nectriaceae</taxon>
        <taxon>Dactylonectria</taxon>
    </lineage>
</organism>
<dbReference type="AlphaFoldDB" id="A0A9P9E8C5"/>
<dbReference type="EMBL" id="JAGMUV010000015">
    <property type="protein sequence ID" value="KAH7133725.1"/>
    <property type="molecule type" value="Genomic_DNA"/>
</dbReference>
<protein>
    <submittedName>
        <fullName evidence="3">Penicillin-binding protein</fullName>
    </submittedName>
</protein>
<feature type="domain" description="Beta-lactamase-related" evidence="2">
    <location>
        <begin position="53"/>
        <end position="98"/>
    </location>
</feature>
<evidence type="ECO:0000259" key="2">
    <source>
        <dbReference type="Pfam" id="PF00144"/>
    </source>
</evidence>
<dbReference type="InterPro" id="IPR012338">
    <property type="entry name" value="Beta-lactam/transpept-like"/>
</dbReference>
<dbReference type="InterPro" id="IPR001466">
    <property type="entry name" value="Beta-lactam-related"/>
</dbReference>
<sequence length="406" mass="45728">MLLLPTPLIRVFTQAAYATIHRRYIHPRLHTKYSIGWDKPHRLLTKYAPFQEPPSASISVLHDGRVIYRNNFGYKDITAHKRPTSETLYGIGSLTKGLHMSLALQGDLEFLLPPSEMATTISNLETYLEDALLDPLGLVNTTSRPVLDDSSVHQLPRTLPFKAIIFESAGGKSLLRSNPIALDNSSDSSPFYGMGWIVTQIPRTVGLQGDNAELFTPDELPTLGLGLPPIFTYYHQSAGLGYFSALFTFPETLSGVVVLTNSIPLNNAADWIAQVVVSALFRFSNTADYVELAKESWNCKSANVANMKAQFEAIKRHHPSSPRPLATYTSTYHNNLRNFYTERDTQVYELRHLRNDSFEWALNLDTQARRAWFTNWDSEYFEVGFLFSEDGKVSSLERVKGEALFP</sequence>
<dbReference type="InterPro" id="IPR050491">
    <property type="entry name" value="AmpC-like"/>
</dbReference>
<dbReference type="PANTHER" id="PTHR46825">
    <property type="entry name" value="D-ALANYL-D-ALANINE-CARBOXYPEPTIDASE/ENDOPEPTIDASE AMPH"/>
    <property type="match status" value="1"/>
</dbReference>
<gene>
    <name evidence="3" type="ORF">EDB81DRAFT_903886</name>
</gene>
<keyword evidence="4" id="KW-1185">Reference proteome</keyword>
<evidence type="ECO:0000256" key="1">
    <source>
        <dbReference type="ARBA" id="ARBA00038215"/>
    </source>
</evidence>